<dbReference type="PANTHER" id="PTHR24096">
    <property type="entry name" value="LONG-CHAIN-FATTY-ACID--COA LIGASE"/>
    <property type="match status" value="1"/>
</dbReference>
<sequence length="474" mass="51122">MDYLSYIFSRQPEDIDLPILIDADQPRRTISWRQYASAVKRIAVGLRALGLEQHEAVGLLSPNDPYYYVLADGVIAAGGTFAGIAPSAKEAELVNYIQAGSKSMGIDESRVILFDPPGRESEKRQPSLSSLLDSDESVWQNPCEGGDPTKMVAMRQYTSGTTGGTKAVDICHDILIERVKRLDDADLSPLQNDKGALHYIAMFGVGGGMTHAKAVLGKLPAYFTSASDAAQILDLVQLFGITLIQLAVPMMEGFIAAIHAGVRSQDTLGSLQSVLVGGAASRKEGVEDFAALLPRHAILRTGYGSTEGASIATTPADMVWTPGYVGLLTDDVEIKGFLDPGNGQLAVTGRFKEIFKVKSQHVSPVEVEDELRKHVLIADAAVTSVTSRRDDGDDECMAYVVRRAAGDKSDLTAQDVVDFVASRLAPHKAPTGGVVFCDRILRNDTGKVMRRRLRELQEGPGSARYLSLSAEKEK</sequence>
<dbReference type="PANTHER" id="PTHR24096:SF149">
    <property type="entry name" value="AMP-BINDING DOMAIN-CONTAINING PROTEIN-RELATED"/>
    <property type="match status" value="1"/>
</dbReference>
<dbReference type="Gene3D" id="3.40.50.12780">
    <property type="entry name" value="N-terminal domain of ligase-like"/>
    <property type="match status" value="1"/>
</dbReference>
<feature type="domain" description="AMP-binding enzyme C-terminal" evidence="5">
    <location>
        <begin position="366"/>
        <end position="447"/>
    </location>
</feature>
<dbReference type="STRING" id="37992.A0A4Z0Y7B0"/>
<keyword evidence="7" id="KW-1185">Reference proteome</keyword>
<dbReference type="GO" id="GO:0016405">
    <property type="term" value="F:CoA-ligase activity"/>
    <property type="evidence" value="ECO:0007669"/>
    <property type="project" value="TreeGrafter"/>
</dbReference>
<reference evidence="6 7" key="1">
    <citation type="submission" date="2019-03" db="EMBL/GenBank/DDBJ databases">
        <title>Draft genome sequence of Xylaria hypoxylon DSM 108379, a ubiquitous saprotrophic-parasitic fungi on hardwood.</title>
        <authorList>
            <person name="Buettner E."/>
            <person name="Leonhardt S."/>
            <person name="Gebauer A.M."/>
            <person name="Liers C."/>
            <person name="Hofrichter M."/>
            <person name="Kellner H."/>
        </authorList>
    </citation>
    <scope>NUCLEOTIDE SEQUENCE [LARGE SCALE GENOMIC DNA]</scope>
    <source>
        <strain evidence="6 7">DSM 108379</strain>
    </source>
</reference>
<dbReference type="Pfam" id="PF13193">
    <property type="entry name" value="AMP-binding_C"/>
    <property type="match status" value="1"/>
</dbReference>
<gene>
    <name evidence="6" type="ORF">E0Z10_g9071</name>
</gene>
<evidence type="ECO:0000313" key="7">
    <source>
        <dbReference type="Proteomes" id="UP000297716"/>
    </source>
</evidence>
<evidence type="ECO:0000256" key="1">
    <source>
        <dbReference type="ARBA" id="ARBA00006432"/>
    </source>
</evidence>
<feature type="region of interest" description="Disordered" evidence="3">
    <location>
        <begin position="116"/>
        <end position="140"/>
    </location>
</feature>
<evidence type="ECO:0008006" key="8">
    <source>
        <dbReference type="Google" id="ProtNLM"/>
    </source>
</evidence>
<feature type="domain" description="AMP-dependent synthetase/ligase" evidence="4">
    <location>
        <begin position="16"/>
        <end position="335"/>
    </location>
</feature>
<dbReference type="OrthoDB" id="288590at2759"/>
<keyword evidence="2" id="KW-0436">Ligase</keyword>
<dbReference type="InterPro" id="IPR045851">
    <property type="entry name" value="AMP-bd_C_sf"/>
</dbReference>
<evidence type="ECO:0000256" key="3">
    <source>
        <dbReference type="SAM" id="MobiDB-lite"/>
    </source>
</evidence>
<dbReference type="EMBL" id="SKBN01000268">
    <property type="protein sequence ID" value="TGJ79694.1"/>
    <property type="molecule type" value="Genomic_DNA"/>
</dbReference>
<comment type="caution">
    <text evidence="6">The sequence shown here is derived from an EMBL/GenBank/DDBJ whole genome shotgun (WGS) entry which is preliminary data.</text>
</comment>
<dbReference type="Pfam" id="PF00501">
    <property type="entry name" value="AMP-binding"/>
    <property type="match status" value="1"/>
</dbReference>
<accession>A0A4Z0Y7B0</accession>
<dbReference type="InterPro" id="IPR025110">
    <property type="entry name" value="AMP-bd_C"/>
</dbReference>
<dbReference type="Proteomes" id="UP000297716">
    <property type="component" value="Unassembled WGS sequence"/>
</dbReference>
<name>A0A4Z0Y7B0_9PEZI</name>
<dbReference type="AlphaFoldDB" id="A0A4Z0Y7B0"/>
<evidence type="ECO:0000259" key="5">
    <source>
        <dbReference type="Pfam" id="PF13193"/>
    </source>
</evidence>
<dbReference type="SUPFAM" id="SSF56801">
    <property type="entry name" value="Acetyl-CoA synthetase-like"/>
    <property type="match status" value="1"/>
</dbReference>
<proteinExistence type="inferred from homology"/>
<evidence type="ECO:0000259" key="4">
    <source>
        <dbReference type="Pfam" id="PF00501"/>
    </source>
</evidence>
<protein>
    <recommendedName>
        <fullName evidence="8">AMP-dependent synthetase/ligase domain-containing protein</fullName>
    </recommendedName>
</protein>
<organism evidence="6 7">
    <name type="scientific">Xylaria hypoxylon</name>
    <dbReference type="NCBI Taxonomy" id="37992"/>
    <lineage>
        <taxon>Eukaryota</taxon>
        <taxon>Fungi</taxon>
        <taxon>Dikarya</taxon>
        <taxon>Ascomycota</taxon>
        <taxon>Pezizomycotina</taxon>
        <taxon>Sordariomycetes</taxon>
        <taxon>Xylariomycetidae</taxon>
        <taxon>Xylariales</taxon>
        <taxon>Xylariaceae</taxon>
        <taxon>Xylaria</taxon>
    </lineage>
</organism>
<dbReference type="InterPro" id="IPR000873">
    <property type="entry name" value="AMP-dep_synth/lig_dom"/>
</dbReference>
<evidence type="ECO:0000256" key="2">
    <source>
        <dbReference type="ARBA" id="ARBA00022598"/>
    </source>
</evidence>
<evidence type="ECO:0000313" key="6">
    <source>
        <dbReference type="EMBL" id="TGJ79694.1"/>
    </source>
</evidence>
<comment type="similarity">
    <text evidence="1">Belongs to the ATP-dependent AMP-binding enzyme family.</text>
</comment>
<dbReference type="InterPro" id="IPR042099">
    <property type="entry name" value="ANL_N_sf"/>
</dbReference>
<dbReference type="Gene3D" id="3.30.300.30">
    <property type="match status" value="1"/>
</dbReference>